<protein>
    <submittedName>
        <fullName evidence="1">Uncharacterized protein</fullName>
    </submittedName>
</protein>
<accession>A0ACC2VHJ1</accession>
<comment type="caution">
    <text evidence="1">The sequence shown here is derived from an EMBL/GenBank/DDBJ whole genome shotgun (WGS) entry which is preliminary data.</text>
</comment>
<sequence>MSDVKVAQPTFGHDHEKVEITHAEHSEVANDKASFIEKGGQPGQPVLDIVYVPGTAEEKALVRKMDRRLLPILWLMYGTSALELAYKDLDPDFVFCLSVFNYLDRTNIGNAKVGGMEAQLGLSSSDYSLALSIFFVGYLLNEVPSNMLLARSRPSLFLPILMFAWGAMSVGAKGIHNTAGLVAFRFCLGLVEAGFFPGVMLLLSCWYKPDELSKRLAIFYSASLTSGAFGGLLAGVITQYMHDVGNTPGWQWLFIIEGLVTVLISLVAFFILPDYPTTTKWLSEREKALAVARLVTNEDAGVRLSHKQAFVAAVKDLKTWIFTAIYVLINGAGTISYFFPTLMTTLGYKNRDAQFMTVPIYVVAIVISLAMGWNADRTNQKAWHIVAATILSAISFIICATVKKAAVRLVVGDWKSMSLTISMNRYAFIAFGGAGIWTAVPIFLSYMVTNFEGREKRAVCIALINGFGNLASVYGSFLWPKQDAPLYRAGFGATTALVAAGGAVTAFARYKYGNPPRMEELMARQEEEAKRVRVQRVDSE</sequence>
<keyword evidence="2" id="KW-1185">Reference proteome</keyword>
<proteinExistence type="predicted"/>
<dbReference type="EMBL" id="JASBWS010000091">
    <property type="protein sequence ID" value="KAJ9098556.1"/>
    <property type="molecule type" value="Genomic_DNA"/>
</dbReference>
<evidence type="ECO:0000313" key="1">
    <source>
        <dbReference type="EMBL" id="KAJ9098556.1"/>
    </source>
</evidence>
<dbReference type="Proteomes" id="UP001230649">
    <property type="component" value="Unassembled WGS sequence"/>
</dbReference>
<evidence type="ECO:0000313" key="2">
    <source>
        <dbReference type="Proteomes" id="UP001230649"/>
    </source>
</evidence>
<name>A0ACC2VHJ1_9TREE</name>
<reference evidence="1" key="1">
    <citation type="submission" date="2023-04" db="EMBL/GenBank/DDBJ databases">
        <title>Draft Genome sequencing of Naganishia species isolated from polar environments using Oxford Nanopore Technology.</title>
        <authorList>
            <person name="Leo P."/>
            <person name="Venkateswaran K."/>
        </authorList>
    </citation>
    <scope>NUCLEOTIDE SEQUENCE</scope>
    <source>
        <strain evidence="1">MNA-CCFEE 5262</strain>
    </source>
</reference>
<organism evidence="1 2">
    <name type="scientific">Naganishia adeliensis</name>
    <dbReference type="NCBI Taxonomy" id="92952"/>
    <lineage>
        <taxon>Eukaryota</taxon>
        <taxon>Fungi</taxon>
        <taxon>Dikarya</taxon>
        <taxon>Basidiomycota</taxon>
        <taxon>Agaricomycotina</taxon>
        <taxon>Tremellomycetes</taxon>
        <taxon>Filobasidiales</taxon>
        <taxon>Filobasidiaceae</taxon>
        <taxon>Naganishia</taxon>
    </lineage>
</organism>
<gene>
    <name evidence="1" type="ORF">QFC20_005898</name>
</gene>